<dbReference type="InterPro" id="IPR025287">
    <property type="entry name" value="WAK_GUB"/>
</dbReference>
<feature type="chain" id="PRO_5032383882" description="Wall-associated receptor kinase galacturonan-binding domain-containing protein" evidence="4">
    <location>
        <begin position="31"/>
        <end position="269"/>
    </location>
</feature>
<dbReference type="Pfam" id="PF13947">
    <property type="entry name" value="GUB_WAK_bind"/>
    <property type="match status" value="1"/>
</dbReference>
<dbReference type="Proteomes" id="UP000636709">
    <property type="component" value="Unassembled WGS sequence"/>
</dbReference>
<keyword evidence="7" id="KW-1185">Reference proteome</keyword>
<evidence type="ECO:0000256" key="1">
    <source>
        <dbReference type="ARBA" id="ARBA00004167"/>
    </source>
</evidence>
<dbReference type="GO" id="GO:0030247">
    <property type="term" value="F:polysaccharide binding"/>
    <property type="evidence" value="ECO:0007669"/>
    <property type="project" value="InterPro"/>
</dbReference>
<dbReference type="EMBL" id="JACEFO010001753">
    <property type="protein sequence ID" value="KAF8711218.1"/>
    <property type="molecule type" value="Genomic_DNA"/>
</dbReference>
<dbReference type="OrthoDB" id="4062651at2759"/>
<reference evidence="6" key="1">
    <citation type="submission" date="2020-07" db="EMBL/GenBank/DDBJ databases">
        <title>Genome sequence and genetic diversity analysis of an under-domesticated orphan crop, white fonio (Digitaria exilis).</title>
        <authorList>
            <person name="Bennetzen J.L."/>
            <person name="Chen S."/>
            <person name="Ma X."/>
            <person name="Wang X."/>
            <person name="Yssel A.E.J."/>
            <person name="Chaluvadi S.R."/>
            <person name="Johnson M."/>
            <person name="Gangashetty P."/>
            <person name="Hamidou F."/>
            <person name="Sanogo M.D."/>
            <person name="Zwaenepoel A."/>
            <person name="Wallace J."/>
            <person name="Van De Peer Y."/>
            <person name="Van Deynze A."/>
        </authorList>
    </citation>
    <scope>NUCLEOTIDE SEQUENCE</scope>
    <source>
        <tissue evidence="6">Leaves</tissue>
    </source>
</reference>
<feature type="compositionally biased region" description="Polar residues" evidence="3">
    <location>
        <begin position="86"/>
        <end position="100"/>
    </location>
</feature>
<dbReference type="GO" id="GO:0016020">
    <property type="term" value="C:membrane"/>
    <property type="evidence" value="ECO:0007669"/>
    <property type="project" value="UniProtKB-SubCell"/>
</dbReference>
<evidence type="ECO:0000313" key="6">
    <source>
        <dbReference type="EMBL" id="KAF8711218.1"/>
    </source>
</evidence>
<comment type="subcellular location">
    <subcellularLocation>
        <location evidence="1">Membrane</location>
        <topology evidence="1">Single-pass membrane protein</topology>
    </subcellularLocation>
</comment>
<dbReference type="AlphaFoldDB" id="A0A835BU14"/>
<feature type="region of interest" description="Disordered" evidence="3">
    <location>
        <begin position="82"/>
        <end position="104"/>
    </location>
</feature>
<feature type="domain" description="Wall-associated receptor kinase galacturonan-binding" evidence="5">
    <location>
        <begin position="44"/>
        <end position="77"/>
    </location>
</feature>
<evidence type="ECO:0000313" key="7">
    <source>
        <dbReference type="Proteomes" id="UP000636709"/>
    </source>
</evidence>
<evidence type="ECO:0000256" key="3">
    <source>
        <dbReference type="SAM" id="MobiDB-lite"/>
    </source>
</evidence>
<gene>
    <name evidence="6" type="ORF">HU200_029234</name>
</gene>
<feature type="compositionally biased region" description="Basic and acidic residues" evidence="3">
    <location>
        <begin position="259"/>
        <end position="269"/>
    </location>
</feature>
<comment type="caution">
    <text evidence="6">The sequence shown here is derived from an EMBL/GenBank/DDBJ whole genome shotgun (WGS) entry which is preliminary data.</text>
</comment>
<organism evidence="6 7">
    <name type="scientific">Digitaria exilis</name>
    <dbReference type="NCBI Taxonomy" id="1010633"/>
    <lineage>
        <taxon>Eukaryota</taxon>
        <taxon>Viridiplantae</taxon>
        <taxon>Streptophyta</taxon>
        <taxon>Embryophyta</taxon>
        <taxon>Tracheophyta</taxon>
        <taxon>Spermatophyta</taxon>
        <taxon>Magnoliopsida</taxon>
        <taxon>Liliopsida</taxon>
        <taxon>Poales</taxon>
        <taxon>Poaceae</taxon>
        <taxon>PACMAD clade</taxon>
        <taxon>Panicoideae</taxon>
        <taxon>Panicodae</taxon>
        <taxon>Paniceae</taxon>
        <taxon>Anthephorinae</taxon>
        <taxon>Digitaria</taxon>
    </lineage>
</organism>
<evidence type="ECO:0000256" key="2">
    <source>
        <dbReference type="ARBA" id="ARBA00022729"/>
    </source>
</evidence>
<keyword evidence="2 4" id="KW-0732">Signal</keyword>
<accession>A0A835BU14</accession>
<evidence type="ECO:0000256" key="4">
    <source>
        <dbReference type="SAM" id="SignalP"/>
    </source>
</evidence>
<protein>
    <recommendedName>
        <fullName evidence="5">Wall-associated receptor kinase galacturonan-binding domain-containing protein</fullName>
    </recommendedName>
</protein>
<evidence type="ECO:0000259" key="5">
    <source>
        <dbReference type="Pfam" id="PF13947"/>
    </source>
</evidence>
<name>A0A835BU14_9POAL</name>
<dbReference type="PANTHER" id="PTHR33491">
    <property type="entry name" value="OSJNBA0016N04.9 PROTEIN"/>
    <property type="match status" value="1"/>
</dbReference>
<sequence>MSTMAPSSAAVLFPAAVALLMAMTLRLSAAVVPPQAPPIGQPGCKTTCGNVSVPYPFGFGPSRCYWPGLNLTCDTSHSAPPPHGFSSVTARSGSPASPSMTRGPWKRPCASCVKAPSLTQLPVAAGTPHNELIVFGCNVVATLLADAIGGQARIGGCASLCSKTSRINTGDVNYGSNGDCSAGVTGCCREVQATRLYSGSDTTEENKLPVNVFVAEKGWINNMSVHAHEVRERHARPASGNGASQQELLRRPYTPHAVQEQKQHLLERR</sequence>
<proteinExistence type="predicted"/>
<feature type="region of interest" description="Disordered" evidence="3">
    <location>
        <begin position="230"/>
        <end position="269"/>
    </location>
</feature>
<feature type="signal peptide" evidence="4">
    <location>
        <begin position="1"/>
        <end position="30"/>
    </location>
</feature>